<gene>
    <name evidence="2" type="ORF">DI598_07115</name>
</gene>
<evidence type="ECO:0000259" key="1">
    <source>
        <dbReference type="Pfam" id="PF14905"/>
    </source>
</evidence>
<dbReference type="EMBL" id="QFOI01000096">
    <property type="protein sequence ID" value="PZP49758.1"/>
    <property type="molecule type" value="Genomic_DNA"/>
</dbReference>
<dbReference type="Pfam" id="PF14905">
    <property type="entry name" value="OMP_b-brl_3"/>
    <property type="match status" value="1"/>
</dbReference>
<feature type="non-terminal residue" evidence="2">
    <location>
        <position position="1"/>
    </location>
</feature>
<accession>A0A2W5F316</accession>
<comment type="caution">
    <text evidence="2">The sequence shown here is derived from an EMBL/GenBank/DDBJ whole genome shotgun (WGS) entry which is preliminary data.</text>
</comment>
<name>A0A2W5F316_9SPHI</name>
<evidence type="ECO:0000313" key="3">
    <source>
        <dbReference type="Proteomes" id="UP000249645"/>
    </source>
</evidence>
<dbReference type="InterPro" id="IPR041700">
    <property type="entry name" value="OMP_b-brl_3"/>
</dbReference>
<proteinExistence type="predicted"/>
<organism evidence="2 3">
    <name type="scientific">Pseudopedobacter saltans</name>
    <dbReference type="NCBI Taxonomy" id="151895"/>
    <lineage>
        <taxon>Bacteria</taxon>
        <taxon>Pseudomonadati</taxon>
        <taxon>Bacteroidota</taxon>
        <taxon>Sphingobacteriia</taxon>
        <taxon>Sphingobacteriales</taxon>
        <taxon>Sphingobacteriaceae</taxon>
        <taxon>Pseudopedobacter</taxon>
    </lineage>
</organism>
<dbReference type="Proteomes" id="UP000249645">
    <property type="component" value="Unassembled WGS sequence"/>
</dbReference>
<protein>
    <recommendedName>
        <fullName evidence="1">Outer membrane protein beta-barrel domain-containing protein</fullName>
    </recommendedName>
</protein>
<feature type="domain" description="Outer membrane protein beta-barrel" evidence="1">
    <location>
        <begin position="226"/>
        <end position="417"/>
    </location>
</feature>
<dbReference type="AlphaFoldDB" id="A0A2W5F316"/>
<evidence type="ECO:0000313" key="2">
    <source>
        <dbReference type="EMBL" id="PZP49758.1"/>
    </source>
</evidence>
<sequence length="568" mass="65700">LRPQNGIELSLNGNTSDITTENNQQSQVFDESSNLVSTNTLFDKSENHSKKMTIKASYLHKVSGWISDYSKRFPSEYKLDYSFEAGNNNIDQIRKTDFVSMLFSSQNQLVDRRYNTEENRMLHSLNGSWGDFIPWIFGQRNFLRGTSLKLTNRFAFITNRRNAHVTDWDTTLARFIDNSYLTNDNRYTTIDEQPGTEISKNFSKSSTNRYNKGLTITLSPKWRYFNQKNTATQLFQNFSKSYTKFTPSASLSFYNNQYGAYYENLSFNYSIQTDMPNLNQLYPLVDSSNITYLSLGNPNLKPTQRQELSVNFNHRDQHNGKSAFNYSLNTTIGKVDNFFADSSYTDSIGRTRHYTVNANGNKYLEFSGNLNKSFKMTKNHQLQIQFNTNNDISRTPNNVNNVWNISNTFSSNNTLSLFYTYKGIWATNLKQTYNYYQSKQRGFDNTKFDNTTITTSLSTSVNPVSKWNIGTNVNFNRATSSAGEATNFTIWNAYTSYRFLKGNNLEFKFSAMDLLHQNRSVFNSGNNNMITQRWTNTLQQYFMVGIAYFPRKFGKSEKSRQVDEGGDE</sequence>
<reference evidence="2 3" key="1">
    <citation type="submission" date="2017-11" db="EMBL/GenBank/DDBJ databases">
        <title>Infants hospitalized years apart are colonized by the same room-sourced microbial strains.</title>
        <authorList>
            <person name="Brooks B."/>
            <person name="Olm M.R."/>
            <person name="Firek B.A."/>
            <person name="Baker R."/>
            <person name="Thomas B.C."/>
            <person name="Morowitz M.J."/>
            <person name="Banfield J.F."/>
        </authorList>
    </citation>
    <scope>NUCLEOTIDE SEQUENCE [LARGE SCALE GENOMIC DNA]</scope>
    <source>
        <strain evidence="2">S2_009_000_R2_76</strain>
    </source>
</reference>